<dbReference type="OrthoDB" id="2977496at2759"/>
<sequence>MYVPQRILVQAVGGVGVSTRLAKASGKLLLNGSGSREGWEWMKWVVLGIRDLISKFAELIAQWVGWLASTLQSIFSDPGAWLVHLLESCYAILCNHPHLVCVISLCLFAGPVVVLLPFLLLHEIAILVLFNLNFVGHGLLPGRIEDQYDALKEHFMESRERTFDSVDAATSTFNQWTTDHFFLRLLRILGGVIDLLVQFDSMESERCGLDESVRWLIPTIHSLRLELWAPA</sequence>
<keyword evidence="1" id="KW-1133">Transmembrane helix</keyword>
<keyword evidence="3" id="KW-1185">Reference proteome</keyword>
<evidence type="ECO:0000313" key="3">
    <source>
        <dbReference type="Proteomes" id="UP000298030"/>
    </source>
</evidence>
<name>A0A4Y7U2D8_COPMI</name>
<evidence type="ECO:0000256" key="1">
    <source>
        <dbReference type="SAM" id="Phobius"/>
    </source>
</evidence>
<reference evidence="2 3" key="1">
    <citation type="journal article" date="2019" name="Nat. Ecol. Evol.">
        <title>Megaphylogeny resolves global patterns of mushroom evolution.</title>
        <authorList>
            <person name="Varga T."/>
            <person name="Krizsan K."/>
            <person name="Foldi C."/>
            <person name="Dima B."/>
            <person name="Sanchez-Garcia M."/>
            <person name="Sanchez-Ramirez S."/>
            <person name="Szollosi G.J."/>
            <person name="Szarkandi J.G."/>
            <person name="Papp V."/>
            <person name="Albert L."/>
            <person name="Andreopoulos W."/>
            <person name="Angelini C."/>
            <person name="Antonin V."/>
            <person name="Barry K.W."/>
            <person name="Bougher N.L."/>
            <person name="Buchanan P."/>
            <person name="Buyck B."/>
            <person name="Bense V."/>
            <person name="Catcheside P."/>
            <person name="Chovatia M."/>
            <person name="Cooper J."/>
            <person name="Damon W."/>
            <person name="Desjardin D."/>
            <person name="Finy P."/>
            <person name="Geml J."/>
            <person name="Haridas S."/>
            <person name="Hughes K."/>
            <person name="Justo A."/>
            <person name="Karasinski D."/>
            <person name="Kautmanova I."/>
            <person name="Kiss B."/>
            <person name="Kocsube S."/>
            <person name="Kotiranta H."/>
            <person name="LaButti K.M."/>
            <person name="Lechner B.E."/>
            <person name="Liimatainen K."/>
            <person name="Lipzen A."/>
            <person name="Lukacs Z."/>
            <person name="Mihaltcheva S."/>
            <person name="Morgado L.N."/>
            <person name="Niskanen T."/>
            <person name="Noordeloos M.E."/>
            <person name="Ohm R.A."/>
            <person name="Ortiz-Santana B."/>
            <person name="Ovrebo C."/>
            <person name="Racz N."/>
            <person name="Riley R."/>
            <person name="Savchenko A."/>
            <person name="Shiryaev A."/>
            <person name="Soop K."/>
            <person name="Spirin V."/>
            <person name="Szebenyi C."/>
            <person name="Tomsovsky M."/>
            <person name="Tulloss R.E."/>
            <person name="Uehling J."/>
            <person name="Grigoriev I.V."/>
            <person name="Vagvolgyi C."/>
            <person name="Papp T."/>
            <person name="Martin F.M."/>
            <person name="Miettinen O."/>
            <person name="Hibbett D.S."/>
            <person name="Nagy L.G."/>
        </authorList>
    </citation>
    <scope>NUCLEOTIDE SEQUENCE [LARGE SCALE GENOMIC DNA]</scope>
    <source>
        <strain evidence="2 3">FP101781</strain>
    </source>
</reference>
<dbReference type="AlphaFoldDB" id="A0A4Y7U2D8"/>
<dbReference type="EMBL" id="QPFP01000001">
    <property type="protein sequence ID" value="TEB40009.1"/>
    <property type="molecule type" value="Genomic_DNA"/>
</dbReference>
<protein>
    <submittedName>
        <fullName evidence="2">Uncharacterized protein</fullName>
    </submittedName>
</protein>
<keyword evidence="1" id="KW-0472">Membrane</keyword>
<dbReference type="Proteomes" id="UP000298030">
    <property type="component" value="Unassembled WGS sequence"/>
</dbReference>
<evidence type="ECO:0000313" key="2">
    <source>
        <dbReference type="EMBL" id="TEB40009.1"/>
    </source>
</evidence>
<accession>A0A4Y7U2D8</accession>
<comment type="caution">
    <text evidence="2">The sequence shown here is derived from an EMBL/GenBank/DDBJ whole genome shotgun (WGS) entry which is preliminary data.</text>
</comment>
<gene>
    <name evidence="2" type="ORF">FA13DRAFT_46805</name>
</gene>
<feature type="transmembrane region" description="Helical" evidence="1">
    <location>
        <begin position="99"/>
        <end position="118"/>
    </location>
</feature>
<proteinExistence type="predicted"/>
<organism evidence="2 3">
    <name type="scientific">Coprinellus micaceus</name>
    <name type="common">Glistening ink-cap mushroom</name>
    <name type="synonym">Coprinus micaceus</name>
    <dbReference type="NCBI Taxonomy" id="71717"/>
    <lineage>
        <taxon>Eukaryota</taxon>
        <taxon>Fungi</taxon>
        <taxon>Dikarya</taxon>
        <taxon>Basidiomycota</taxon>
        <taxon>Agaricomycotina</taxon>
        <taxon>Agaricomycetes</taxon>
        <taxon>Agaricomycetidae</taxon>
        <taxon>Agaricales</taxon>
        <taxon>Agaricineae</taxon>
        <taxon>Psathyrellaceae</taxon>
        <taxon>Coprinellus</taxon>
    </lineage>
</organism>
<keyword evidence="1" id="KW-0812">Transmembrane</keyword>